<reference evidence="3" key="1">
    <citation type="submission" date="2021-01" db="UniProtKB">
        <authorList>
            <consortium name="EnsemblMetazoa"/>
        </authorList>
    </citation>
    <scope>IDENTIFICATION</scope>
</reference>
<dbReference type="InterPro" id="IPR029058">
    <property type="entry name" value="AB_hydrolase_fold"/>
</dbReference>
<dbReference type="Pfam" id="PF00930">
    <property type="entry name" value="DPPIV_N"/>
    <property type="match status" value="1"/>
</dbReference>
<dbReference type="PANTHER" id="PTHR11731:SF193">
    <property type="entry name" value="DIPEPTIDYL PEPTIDASE 9"/>
    <property type="match status" value="1"/>
</dbReference>
<evidence type="ECO:0000313" key="4">
    <source>
        <dbReference type="Proteomes" id="UP000594262"/>
    </source>
</evidence>
<feature type="domain" description="Dipeptidylpeptidase IV N-terminal" evidence="2">
    <location>
        <begin position="190"/>
        <end position="567"/>
    </location>
</feature>
<dbReference type="GO" id="GO:0008236">
    <property type="term" value="F:serine-type peptidase activity"/>
    <property type="evidence" value="ECO:0007669"/>
    <property type="project" value="InterPro"/>
</dbReference>
<dbReference type="RefSeq" id="XP_066921834.1">
    <property type="nucleotide sequence ID" value="XM_067065733.1"/>
</dbReference>
<protein>
    <recommendedName>
        <fullName evidence="5">Dipeptidyl peptidase 9</fullName>
    </recommendedName>
</protein>
<evidence type="ECO:0000313" key="3">
    <source>
        <dbReference type="EnsemblMetazoa" id="CLYHEMP021860.1"/>
    </source>
</evidence>
<dbReference type="OrthoDB" id="16520at2759"/>
<dbReference type="PANTHER" id="PTHR11731">
    <property type="entry name" value="PROTEASE FAMILY S9B,C DIPEPTIDYL-PEPTIDASE IV-RELATED"/>
    <property type="match status" value="1"/>
</dbReference>
<organism evidence="3 4">
    <name type="scientific">Clytia hemisphaerica</name>
    <dbReference type="NCBI Taxonomy" id="252671"/>
    <lineage>
        <taxon>Eukaryota</taxon>
        <taxon>Metazoa</taxon>
        <taxon>Cnidaria</taxon>
        <taxon>Hydrozoa</taxon>
        <taxon>Hydroidolina</taxon>
        <taxon>Leptothecata</taxon>
        <taxon>Obeliida</taxon>
        <taxon>Clytiidae</taxon>
        <taxon>Clytia</taxon>
    </lineage>
</organism>
<evidence type="ECO:0000259" key="1">
    <source>
        <dbReference type="Pfam" id="PF00326"/>
    </source>
</evidence>
<dbReference type="SUPFAM" id="SSF82171">
    <property type="entry name" value="DPP6 N-terminal domain-like"/>
    <property type="match status" value="1"/>
</dbReference>
<dbReference type="EnsemblMetazoa" id="CLYHEMT021860.1">
    <property type="protein sequence ID" value="CLYHEMP021860.1"/>
    <property type="gene ID" value="CLYHEMG021860"/>
</dbReference>
<evidence type="ECO:0000259" key="2">
    <source>
        <dbReference type="Pfam" id="PF00930"/>
    </source>
</evidence>
<dbReference type="Gene3D" id="2.140.10.30">
    <property type="entry name" value="Dipeptidylpeptidase IV, N-terminal domain"/>
    <property type="match status" value="1"/>
</dbReference>
<name>A0A7M5XE51_9CNID</name>
<evidence type="ECO:0008006" key="5">
    <source>
        <dbReference type="Google" id="ProtNLM"/>
    </source>
</evidence>
<dbReference type="SUPFAM" id="SSF53474">
    <property type="entry name" value="alpha/beta-Hydrolases"/>
    <property type="match status" value="1"/>
</dbReference>
<proteinExistence type="predicted"/>
<dbReference type="InterPro" id="IPR001375">
    <property type="entry name" value="Peptidase_S9_cat"/>
</dbReference>
<dbReference type="GO" id="GO:0008239">
    <property type="term" value="F:dipeptidyl-peptidase activity"/>
    <property type="evidence" value="ECO:0007669"/>
    <property type="project" value="TreeGrafter"/>
</dbReference>
<dbReference type="Gene3D" id="3.40.50.1820">
    <property type="entry name" value="alpha/beta hydrolase"/>
    <property type="match status" value="1"/>
</dbReference>
<accession>A0A7M5XE51</accession>
<dbReference type="AlphaFoldDB" id="A0A7M5XE51"/>
<dbReference type="Proteomes" id="UP000594262">
    <property type="component" value="Unplaced"/>
</dbReference>
<dbReference type="Pfam" id="PF00326">
    <property type="entry name" value="Peptidase_S9"/>
    <property type="match status" value="1"/>
</dbReference>
<dbReference type="InterPro" id="IPR002469">
    <property type="entry name" value="Peptidase_S9B_N"/>
</dbReference>
<dbReference type="GO" id="GO:0006508">
    <property type="term" value="P:proteolysis"/>
    <property type="evidence" value="ECO:0007669"/>
    <property type="project" value="InterPro"/>
</dbReference>
<dbReference type="GeneID" id="136809220"/>
<dbReference type="InterPro" id="IPR050278">
    <property type="entry name" value="Serine_Prot_S9B/DPPIV"/>
</dbReference>
<keyword evidence="4" id="KW-1185">Reference proteome</keyword>
<feature type="domain" description="Peptidase S9 prolyl oligopeptidase catalytic" evidence="1">
    <location>
        <begin position="658"/>
        <end position="862"/>
    </location>
</feature>
<sequence>MDQKRTDHKRTDHKRADHKKTWAEIDKAVYKSRVAQCQLATFVPSNFTFYKSLVIFLGVPPGDSSNENTLIYVDIENGAWENMDVDCKQGSSKKSNDGLEAQSYTTYHWNFLLDPETTLSSSTMGYSKEEELLRERKRLVSHGITSYDFDHKTGRLLFRSGSDIYTVDVAPITTGATKFAAPRLVSPNMLSSKMDSKICPSNTNIISFIESGDIWVSNIITGHEMRLTFVRNAGRDDSYSAGEPSYVTQEEFDRFTGYWWEPFKQQDMEGCLEVHKILYELVDQHAVEELHIPATPDNNFSSFVETYRYPKAGSMNAKSTLRLVQFCIKSSTNEFLDGSIVEYELRNDLQELFPWAEYIVRCGWMPDGKHIWVKVLNRAQNHMALLRIPCSAFRPITMNNIGPSDVVRQHKIDVLLEEHSDYWINVTDILWFLPTLREERLSIIFISEESRFKHLNFVTVTTDSDDGYFGISNEHQPLKECVIRHCQLVEKKELTSGQWEIKDEKIWVDERNDLVYFLGTKDTPLENHLYCVSLQKPRLVQRLTKMGYSHAVTLNKDCSHAVVVSSSISSLSQVNLCRILQNPSPHLNGTGWLESPREFPKGYVPPEIFSYVNSAGKQIYGMLFKPLKCVPGEKYPTLLYVYGGPGVQLVSNSQYSVRRVNLYALATLGYAVVFIDTMGSSNRGVQFEAAIQNKMGTVEIDQQIEGLRYISEQSGIIDTNKLIIHGWSYGGYLALMGLCQRPDVFKMAVAGAPVTCWELYDTAYTERYMSLPCQNKEAYRRGSVLTYSKNFPSEPNRLLIVHGLVDENVHFSHTSALISQLVKDGKPYQLQVYPTERHGIRNSAAARHYEVYVLWFIQQYLNSIT</sequence>